<sequence length="63" mass="7527">MPKKCQITGKKYNNAYYVSHSHTKIKKIQEVNLQNKKIWSHKEKKWIKLRISTKALKSLCKIN</sequence>
<dbReference type="AlphaFoldDB" id="A0A4D6WUG8"/>
<evidence type="ECO:0000313" key="6">
    <source>
        <dbReference type="EMBL" id="QCI07267.1"/>
    </source>
</evidence>
<reference evidence="6" key="1">
    <citation type="journal article" date="2019" name="Mol. Phylogenet. Evol.">
        <title>Morphological evolution and classification of the red algal order Ceramiales inferred using plastid phylogenomics.</title>
        <authorList>
            <person name="Diaz-Tapia P."/>
            <person name="Pasella M.M."/>
            <person name="Verbruggen H."/>
            <person name="Maggs C.A."/>
        </authorList>
    </citation>
    <scope>NUCLEOTIDE SEQUENCE</scope>
    <source>
        <strain evidence="6">HV05551</strain>
    </source>
</reference>
<dbReference type="HAMAP" id="MF_00373">
    <property type="entry name" value="Ribosomal_bL28"/>
    <property type="match status" value="1"/>
</dbReference>
<keyword evidence="6" id="KW-0934">Plastid</keyword>
<organism evidence="6">
    <name type="scientific">Hypnea pannosa</name>
    <dbReference type="NCBI Taxonomy" id="105607"/>
    <lineage>
        <taxon>Eukaryota</taxon>
        <taxon>Rhodophyta</taxon>
        <taxon>Florideophyceae</taxon>
        <taxon>Rhodymeniophycidae</taxon>
        <taxon>Gigartinales</taxon>
        <taxon>Hypneaceae</taxon>
        <taxon>Hypnea</taxon>
    </lineage>
</organism>
<protein>
    <recommendedName>
        <fullName evidence="4">Large ribosomal subunit protein bL28c</fullName>
    </recommendedName>
    <alternativeName>
        <fullName evidence="5">50S ribosomal protein L28, chloroplastic</fullName>
    </alternativeName>
</protein>
<dbReference type="InterPro" id="IPR026569">
    <property type="entry name" value="Ribosomal_bL28"/>
</dbReference>
<evidence type="ECO:0000256" key="4">
    <source>
        <dbReference type="ARBA" id="ARBA00035265"/>
    </source>
</evidence>
<dbReference type="SUPFAM" id="SSF143800">
    <property type="entry name" value="L28p-like"/>
    <property type="match status" value="1"/>
</dbReference>
<evidence type="ECO:0000256" key="3">
    <source>
        <dbReference type="ARBA" id="ARBA00023274"/>
    </source>
</evidence>
<dbReference type="NCBIfam" id="TIGR00009">
    <property type="entry name" value="L28"/>
    <property type="match status" value="1"/>
</dbReference>
<keyword evidence="2 6" id="KW-0689">Ribosomal protein</keyword>
<reference evidence="6" key="2">
    <citation type="submission" date="2019-04" db="EMBL/GenBank/DDBJ databases">
        <authorList>
            <person name="Pasella M."/>
        </authorList>
    </citation>
    <scope>NUCLEOTIDE SEQUENCE</scope>
    <source>
        <strain evidence="6">HV05551</strain>
    </source>
</reference>
<name>A0A4D6WUG8_9FLOR</name>
<gene>
    <name evidence="6" type="primary">rpl28</name>
</gene>
<dbReference type="GO" id="GO:0005840">
    <property type="term" value="C:ribosome"/>
    <property type="evidence" value="ECO:0007669"/>
    <property type="project" value="UniProtKB-KW"/>
</dbReference>
<dbReference type="InterPro" id="IPR001383">
    <property type="entry name" value="Ribosomal_bL28_bact-type"/>
</dbReference>
<dbReference type="GO" id="GO:1990904">
    <property type="term" value="C:ribonucleoprotein complex"/>
    <property type="evidence" value="ECO:0007669"/>
    <property type="project" value="UniProtKB-KW"/>
</dbReference>
<dbReference type="Gene3D" id="2.30.170.40">
    <property type="entry name" value="Ribosomal protein L28/L24"/>
    <property type="match status" value="1"/>
</dbReference>
<dbReference type="EMBL" id="MK814680">
    <property type="protein sequence ID" value="QCI07267.1"/>
    <property type="molecule type" value="Genomic_DNA"/>
</dbReference>
<dbReference type="GO" id="GO:0003735">
    <property type="term" value="F:structural constituent of ribosome"/>
    <property type="evidence" value="ECO:0007669"/>
    <property type="project" value="InterPro"/>
</dbReference>
<evidence type="ECO:0000256" key="5">
    <source>
        <dbReference type="ARBA" id="ARBA00035447"/>
    </source>
</evidence>
<dbReference type="GO" id="GO:0006412">
    <property type="term" value="P:translation"/>
    <property type="evidence" value="ECO:0007669"/>
    <property type="project" value="InterPro"/>
</dbReference>
<comment type="similarity">
    <text evidence="1">Belongs to the bacterial ribosomal protein bL28 family.</text>
</comment>
<geneLocation type="plastid" evidence="6"/>
<evidence type="ECO:0000256" key="1">
    <source>
        <dbReference type="ARBA" id="ARBA00008760"/>
    </source>
</evidence>
<dbReference type="InterPro" id="IPR037147">
    <property type="entry name" value="Ribosomal_bL28_sf"/>
</dbReference>
<evidence type="ECO:0000256" key="2">
    <source>
        <dbReference type="ARBA" id="ARBA00022980"/>
    </source>
</evidence>
<proteinExistence type="inferred from homology"/>
<dbReference type="InterPro" id="IPR034704">
    <property type="entry name" value="Ribosomal_bL28/bL31-like_sf"/>
</dbReference>
<dbReference type="Pfam" id="PF00830">
    <property type="entry name" value="Ribosomal_L28"/>
    <property type="match status" value="1"/>
</dbReference>
<accession>A0A4D6WUG8</accession>
<keyword evidence="3" id="KW-0687">Ribonucleoprotein</keyword>
<dbReference type="PANTHER" id="PTHR13528:SF2">
    <property type="entry name" value="LARGE RIBOSOMAL SUBUNIT PROTEIN BL28M"/>
    <property type="match status" value="1"/>
</dbReference>
<dbReference type="PANTHER" id="PTHR13528">
    <property type="entry name" value="39S RIBOSOMAL PROTEIN L28, MITOCHONDRIAL"/>
    <property type="match status" value="1"/>
</dbReference>